<accession>A0ABT4JVZ1</accession>
<dbReference type="SUPFAM" id="SSF159888">
    <property type="entry name" value="YdhG-like"/>
    <property type="match status" value="1"/>
</dbReference>
<dbReference type="Proteomes" id="UP001149719">
    <property type="component" value="Unassembled WGS sequence"/>
</dbReference>
<evidence type="ECO:0000313" key="2">
    <source>
        <dbReference type="EMBL" id="MCZ2722544.1"/>
    </source>
</evidence>
<dbReference type="RefSeq" id="WP_269126244.1">
    <property type="nucleotide sequence ID" value="NZ_JAPUBN010000018.1"/>
</dbReference>
<dbReference type="InterPro" id="IPR014922">
    <property type="entry name" value="YdhG-like"/>
</dbReference>
<organism evidence="2 3">
    <name type="scientific">Marinomonas phaeophyticola</name>
    <dbReference type="NCBI Taxonomy" id="3004091"/>
    <lineage>
        <taxon>Bacteria</taxon>
        <taxon>Pseudomonadati</taxon>
        <taxon>Pseudomonadota</taxon>
        <taxon>Gammaproteobacteria</taxon>
        <taxon>Oceanospirillales</taxon>
        <taxon>Oceanospirillaceae</taxon>
        <taxon>Marinomonas</taxon>
    </lineage>
</organism>
<name>A0ABT4JVZ1_9GAMM</name>
<sequence>MEPQVKQKFDRYPEGVVLSLMKLRDEIFTVVKEESIEGFKETIKWGEPSYIAKYGSTLRFDWKPKQPDQYCLYFNCNTRLVKTFKEVYSNELTFAGNRAIILRFNDAIPWPVLRHCISMSLRYHQLKHLPLLGA</sequence>
<evidence type="ECO:0000259" key="1">
    <source>
        <dbReference type="Pfam" id="PF08818"/>
    </source>
</evidence>
<comment type="caution">
    <text evidence="2">The sequence shown here is derived from an EMBL/GenBank/DDBJ whole genome shotgun (WGS) entry which is preliminary data.</text>
</comment>
<dbReference type="EMBL" id="JAPUBN010000018">
    <property type="protein sequence ID" value="MCZ2722544.1"/>
    <property type="molecule type" value="Genomic_DNA"/>
</dbReference>
<gene>
    <name evidence="2" type="ORF">O1D97_13235</name>
</gene>
<proteinExistence type="predicted"/>
<feature type="domain" description="YdhG-like" evidence="1">
    <location>
        <begin position="21"/>
        <end position="118"/>
    </location>
</feature>
<keyword evidence="3" id="KW-1185">Reference proteome</keyword>
<evidence type="ECO:0000313" key="3">
    <source>
        <dbReference type="Proteomes" id="UP001149719"/>
    </source>
</evidence>
<dbReference type="Pfam" id="PF08818">
    <property type="entry name" value="DUF1801"/>
    <property type="match status" value="1"/>
</dbReference>
<protein>
    <submittedName>
        <fullName evidence="2">DUF1801 domain-containing protein</fullName>
    </submittedName>
</protein>
<reference evidence="2" key="1">
    <citation type="submission" date="2022-12" db="EMBL/GenBank/DDBJ databases">
        <title>Marinomonas 15G1-11 sp. nov, isolated from marine algae.</title>
        <authorList>
            <person name="Butt M."/>
            <person name="Choi D.G."/>
            <person name="Kim J.M."/>
            <person name="Lee J.K."/>
            <person name="Baek J.H."/>
            <person name="Jeon C.O."/>
        </authorList>
    </citation>
    <scope>NUCLEOTIDE SEQUENCE</scope>
    <source>
        <strain evidence="2">15G1-11</strain>
    </source>
</reference>